<dbReference type="RefSeq" id="WP_186874784.1">
    <property type="nucleotide sequence ID" value="NZ_JACOPF010000001.1"/>
</dbReference>
<dbReference type="Gene3D" id="2.30.30.110">
    <property type="match status" value="1"/>
</dbReference>
<organism evidence="3 4">
    <name type="scientific">Mediterraneibacter hominis</name>
    <dbReference type="NCBI Taxonomy" id="2763054"/>
    <lineage>
        <taxon>Bacteria</taxon>
        <taxon>Bacillati</taxon>
        <taxon>Bacillota</taxon>
        <taxon>Clostridia</taxon>
        <taxon>Lachnospirales</taxon>
        <taxon>Lachnospiraceae</taxon>
        <taxon>Mediterraneibacter</taxon>
    </lineage>
</organism>
<dbReference type="InterPro" id="IPR011067">
    <property type="entry name" value="Plasmid_toxin/cell-grow_inhib"/>
</dbReference>
<evidence type="ECO:0000313" key="4">
    <source>
        <dbReference type="Proteomes" id="UP000652477"/>
    </source>
</evidence>
<comment type="similarity">
    <text evidence="1">Belongs to the PemK/MazF family.</text>
</comment>
<dbReference type="SUPFAM" id="SSF50118">
    <property type="entry name" value="Cell growth inhibitor/plasmid maintenance toxic component"/>
    <property type="match status" value="1"/>
</dbReference>
<name>A0A923LG84_9FIRM</name>
<keyword evidence="2" id="KW-1277">Toxin-antitoxin system</keyword>
<evidence type="ECO:0000313" key="3">
    <source>
        <dbReference type="EMBL" id="MBC5688150.1"/>
    </source>
</evidence>
<proteinExistence type="inferred from homology"/>
<evidence type="ECO:0000256" key="2">
    <source>
        <dbReference type="ARBA" id="ARBA00022649"/>
    </source>
</evidence>
<reference evidence="3" key="1">
    <citation type="submission" date="2020-08" db="EMBL/GenBank/DDBJ databases">
        <title>Genome public.</title>
        <authorList>
            <person name="Liu C."/>
            <person name="Sun Q."/>
        </authorList>
    </citation>
    <scope>NUCLEOTIDE SEQUENCE</scope>
    <source>
        <strain evidence="3">NSJ-55</strain>
    </source>
</reference>
<dbReference type="GO" id="GO:0006402">
    <property type="term" value="P:mRNA catabolic process"/>
    <property type="evidence" value="ECO:0007669"/>
    <property type="project" value="TreeGrafter"/>
</dbReference>
<dbReference type="GO" id="GO:0003677">
    <property type="term" value="F:DNA binding"/>
    <property type="evidence" value="ECO:0007669"/>
    <property type="project" value="InterPro"/>
</dbReference>
<dbReference type="PANTHER" id="PTHR33988">
    <property type="entry name" value="ENDORIBONUCLEASE MAZF-RELATED"/>
    <property type="match status" value="1"/>
</dbReference>
<dbReference type="InterPro" id="IPR003477">
    <property type="entry name" value="PemK-like"/>
</dbReference>
<dbReference type="GO" id="GO:0016075">
    <property type="term" value="P:rRNA catabolic process"/>
    <property type="evidence" value="ECO:0007669"/>
    <property type="project" value="TreeGrafter"/>
</dbReference>
<dbReference type="AlphaFoldDB" id="A0A923LG84"/>
<protein>
    <submittedName>
        <fullName evidence="3">Type II toxin-antitoxin system PemK/MazF family toxin</fullName>
    </submittedName>
</protein>
<evidence type="ECO:0000256" key="1">
    <source>
        <dbReference type="ARBA" id="ARBA00007521"/>
    </source>
</evidence>
<keyword evidence="4" id="KW-1185">Reference proteome</keyword>
<dbReference type="Pfam" id="PF02452">
    <property type="entry name" value="PemK_toxin"/>
    <property type="match status" value="1"/>
</dbReference>
<dbReference type="GO" id="GO:0004521">
    <property type="term" value="F:RNA endonuclease activity"/>
    <property type="evidence" value="ECO:0007669"/>
    <property type="project" value="TreeGrafter"/>
</dbReference>
<sequence>MKQTLKQYDVVIVDFGKDVIDSEQGGKRPAVIIQNNIGNLYSPTTLVMPLSTKNKNPNQPTHTLIRKDNDNKLDRDSIVLGECLRQISKKRILKHIGYISDYSNQKNIKKVYDANFQIR</sequence>
<comment type="caution">
    <text evidence="3">The sequence shown here is derived from an EMBL/GenBank/DDBJ whole genome shotgun (WGS) entry which is preliminary data.</text>
</comment>
<accession>A0A923LG84</accession>
<dbReference type="PANTHER" id="PTHR33988:SF2">
    <property type="entry name" value="ENDORIBONUCLEASE MAZF"/>
    <property type="match status" value="1"/>
</dbReference>
<dbReference type="Proteomes" id="UP000652477">
    <property type="component" value="Unassembled WGS sequence"/>
</dbReference>
<dbReference type="EMBL" id="JACOPF010000001">
    <property type="protein sequence ID" value="MBC5688150.1"/>
    <property type="molecule type" value="Genomic_DNA"/>
</dbReference>
<gene>
    <name evidence="3" type="ORF">H8S37_04280</name>
</gene>